<dbReference type="Proteomes" id="UP000044938">
    <property type="component" value="Unassembled WGS sequence"/>
</dbReference>
<evidence type="ECO:0000313" key="8">
    <source>
        <dbReference type="Proteomes" id="UP000046947"/>
    </source>
</evidence>
<sequence length="78" mass="8719">MQPSTRMWTWTILSQRCDRTVEFAIVADDDVTGQDGSGDGTDPRTMLGRFANQHNEWVRLSVRHVLDAGEALDAGQID</sequence>
<dbReference type="EMBL" id="CHKL01000906">
    <property type="protein sequence ID" value="COX44077.1"/>
    <property type="molecule type" value="Genomic_DNA"/>
</dbReference>
<evidence type="ECO:0000313" key="1">
    <source>
        <dbReference type="EMBL" id="CFE44343.1"/>
    </source>
</evidence>
<organism evidence="3 7">
    <name type="scientific">Mycobacterium tuberculosis</name>
    <dbReference type="NCBI Taxonomy" id="1773"/>
    <lineage>
        <taxon>Bacteria</taxon>
        <taxon>Bacillati</taxon>
        <taxon>Actinomycetota</taxon>
        <taxon>Actinomycetes</taxon>
        <taxon>Mycobacteriales</taxon>
        <taxon>Mycobacteriaceae</taxon>
        <taxon>Mycobacterium</taxon>
        <taxon>Mycobacterium tuberculosis complex</taxon>
    </lineage>
</organism>
<proteinExistence type="predicted"/>
<dbReference type="EMBL" id="CFOH01001593">
    <property type="protein sequence ID" value="CFE88191.1"/>
    <property type="molecule type" value="Genomic_DNA"/>
</dbReference>
<protein>
    <submittedName>
        <fullName evidence="3">Uncharacterized protein</fullName>
    </submittedName>
</protein>
<dbReference type="Proteomes" id="UP000048289">
    <property type="component" value="Unassembled WGS sequence"/>
</dbReference>
<evidence type="ECO:0000313" key="2">
    <source>
        <dbReference type="EMBL" id="CFE88191.1"/>
    </source>
</evidence>
<accession>A0A0U0R8F5</accession>
<evidence type="ECO:0000313" key="4">
    <source>
        <dbReference type="EMBL" id="COW72617.1"/>
    </source>
</evidence>
<dbReference type="Proteomes" id="UP000048600">
    <property type="component" value="Unassembled WGS sequence"/>
</dbReference>
<reference evidence="6 7" key="1">
    <citation type="submission" date="2015-03" db="EMBL/GenBank/DDBJ databases">
        <authorList>
            <consortium name="Pathogen Informatics"/>
        </authorList>
    </citation>
    <scope>NUCLEOTIDE SEQUENCE [LARGE SCALE GENOMIC DNA]</scope>
    <source>
        <strain evidence="3 7">G09801536</strain>
        <strain evidence="1 9">G09901357</strain>
        <strain evidence="2 8">H09601792</strain>
        <strain evidence="4 6">M09401471</strain>
        <strain evidence="5 10">P00601463</strain>
    </source>
</reference>
<dbReference type="AlphaFoldDB" id="A0A0U0R8F5"/>
<name>A0A0U0R8F5_MYCTX</name>
<evidence type="ECO:0000313" key="5">
    <source>
        <dbReference type="EMBL" id="COX44077.1"/>
    </source>
</evidence>
<gene>
    <name evidence="3" type="ORF">ERS007679_04123</name>
    <name evidence="1" type="ORF">ERS007681_03614</name>
    <name evidence="2" type="ORF">ERS007688_04671</name>
    <name evidence="4" type="ORF">ERS007720_03158</name>
    <name evidence="5" type="ORF">ERS007741_04394</name>
</gene>
<dbReference type="EMBL" id="CFOE01000653">
    <property type="protein sequence ID" value="CFE44343.1"/>
    <property type="molecule type" value="Genomic_DNA"/>
</dbReference>
<evidence type="ECO:0000313" key="9">
    <source>
        <dbReference type="Proteomes" id="UP000048289"/>
    </source>
</evidence>
<evidence type="ECO:0000313" key="6">
    <source>
        <dbReference type="Proteomes" id="UP000044938"/>
    </source>
</evidence>
<evidence type="ECO:0000313" key="7">
    <source>
        <dbReference type="Proteomes" id="UP000045842"/>
    </source>
</evidence>
<dbReference type="EMBL" id="CSAJ01000476">
    <property type="protein sequence ID" value="COW72617.1"/>
    <property type="molecule type" value="Genomic_DNA"/>
</dbReference>
<evidence type="ECO:0000313" key="3">
    <source>
        <dbReference type="EMBL" id="COW64897.1"/>
    </source>
</evidence>
<evidence type="ECO:0000313" key="10">
    <source>
        <dbReference type="Proteomes" id="UP000048600"/>
    </source>
</evidence>
<dbReference type="Proteomes" id="UP000046947">
    <property type="component" value="Unassembled WGS sequence"/>
</dbReference>
<dbReference type="EMBL" id="CSAD01000935">
    <property type="protein sequence ID" value="COW64897.1"/>
    <property type="molecule type" value="Genomic_DNA"/>
</dbReference>
<dbReference type="Proteomes" id="UP000045842">
    <property type="component" value="Unassembled WGS sequence"/>
</dbReference>